<organism evidence="2 3">
    <name type="scientific">Caenorhabditis auriculariae</name>
    <dbReference type="NCBI Taxonomy" id="2777116"/>
    <lineage>
        <taxon>Eukaryota</taxon>
        <taxon>Metazoa</taxon>
        <taxon>Ecdysozoa</taxon>
        <taxon>Nematoda</taxon>
        <taxon>Chromadorea</taxon>
        <taxon>Rhabditida</taxon>
        <taxon>Rhabditina</taxon>
        <taxon>Rhabditomorpha</taxon>
        <taxon>Rhabditoidea</taxon>
        <taxon>Rhabditidae</taxon>
        <taxon>Peloderinae</taxon>
        <taxon>Caenorhabditis</taxon>
    </lineage>
</organism>
<dbReference type="PANTHER" id="PTHR22946">
    <property type="entry name" value="DIENELACTONE HYDROLASE DOMAIN-CONTAINING PROTEIN-RELATED"/>
    <property type="match status" value="1"/>
</dbReference>
<dbReference type="Pfam" id="PF01738">
    <property type="entry name" value="DLH"/>
    <property type="match status" value="1"/>
</dbReference>
<dbReference type="InterPro" id="IPR050261">
    <property type="entry name" value="FrsA_esterase"/>
</dbReference>
<protein>
    <recommendedName>
        <fullName evidence="1">Dienelactone hydrolase domain-containing protein</fullName>
    </recommendedName>
</protein>
<dbReference type="InterPro" id="IPR002925">
    <property type="entry name" value="Dienelactn_hydro"/>
</dbReference>
<feature type="domain" description="Dienelactone hydrolase" evidence="1">
    <location>
        <begin position="18"/>
        <end position="241"/>
    </location>
</feature>
<dbReference type="OrthoDB" id="17560at2759"/>
<comment type="caution">
    <text evidence="2">The sequence shown here is derived from an EMBL/GenBank/DDBJ whole genome shotgun (WGS) entry which is preliminary data.</text>
</comment>
<dbReference type="EMBL" id="CAJGYM010000022">
    <property type="protein sequence ID" value="CAD6191547.1"/>
    <property type="molecule type" value="Genomic_DNA"/>
</dbReference>
<dbReference type="InterPro" id="IPR029058">
    <property type="entry name" value="AB_hydrolase_fold"/>
</dbReference>
<evidence type="ECO:0000313" key="2">
    <source>
        <dbReference type="EMBL" id="CAD6191547.1"/>
    </source>
</evidence>
<dbReference type="GO" id="GO:0016787">
    <property type="term" value="F:hydrolase activity"/>
    <property type="evidence" value="ECO:0007669"/>
    <property type="project" value="InterPro"/>
</dbReference>
<dbReference type="AlphaFoldDB" id="A0A8S1H8E3"/>
<evidence type="ECO:0000259" key="1">
    <source>
        <dbReference type="Pfam" id="PF01738"/>
    </source>
</evidence>
<reference evidence="2" key="1">
    <citation type="submission" date="2020-10" db="EMBL/GenBank/DDBJ databases">
        <authorList>
            <person name="Kikuchi T."/>
        </authorList>
    </citation>
    <scope>NUCLEOTIDE SEQUENCE</scope>
    <source>
        <strain evidence="2">NKZ352</strain>
    </source>
</reference>
<dbReference type="SUPFAM" id="SSF53474">
    <property type="entry name" value="alpha/beta-Hydrolases"/>
    <property type="match status" value="1"/>
</dbReference>
<dbReference type="Proteomes" id="UP000835052">
    <property type="component" value="Unassembled WGS sequence"/>
</dbReference>
<accession>A0A8S1H8E3</accession>
<keyword evidence="3" id="KW-1185">Reference proteome</keyword>
<sequence>MVHQETLEYQSENGDVFEGILIRPSDAVGGNLLPGVIIYHAFMGITDHEIEAAKKLTKKLNVIALVADVYGKEVRPKEPQEAFGILLPLLEEREKNFRPRLEATLRALKRVEGLDQTKIGAMGYCLGGICTIDMARYNLDFVGGVSFHGSLKPLPNFPITPIKPSLLIQHGDADSHIPKEQVDAFMTEMRERNADFVFTSHAHAEHAFTEPKADLFKKPGVSYNKKADKRSWCAMLNFFEELFHAKL</sequence>
<dbReference type="PANTHER" id="PTHR22946:SF0">
    <property type="entry name" value="DIENELACTONE HYDROLASE DOMAIN-CONTAINING PROTEIN"/>
    <property type="match status" value="1"/>
</dbReference>
<gene>
    <name evidence="2" type="ORF">CAUJ_LOCUS7466</name>
</gene>
<dbReference type="Gene3D" id="3.40.50.1820">
    <property type="entry name" value="alpha/beta hydrolase"/>
    <property type="match status" value="1"/>
</dbReference>
<name>A0A8S1H8E3_9PELO</name>
<evidence type="ECO:0000313" key="3">
    <source>
        <dbReference type="Proteomes" id="UP000835052"/>
    </source>
</evidence>
<proteinExistence type="predicted"/>